<proteinExistence type="predicted"/>
<dbReference type="InterPro" id="IPR030887">
    <property type="entry name" value="Beta-barrel_YaiO"/>
</dbReference>
<accession>A0ABU6IV51</accession>
<keyword evidence="1" id="KW-0732">Signal</keyword>
<dbReference type="Gene3D" id="1.25.40.10">
    <property type="entry name" value="Tetratricopeptide repeat domain"/>
    <property type="match status" value="1"/>
</dbReference>
<keyword evidence="4" id="KW-1185">Reference proteome</keyword>
<sequence length="412" mass="47407">MKKIGVLLLFCASQICAAQGIKEKNTDVLLKEGISQYKAQNLEMSLAYANKGLDLAPDYHDIRILRIRVFHRLKRLGEAMEDLQYLLRKAPNYYAVKDLAIRQMRLMEHKKALAHLDPLMAIYPGEVELKLLKAQLLFENDSLGESRKLALELIENDGLKGGQRYQLNTILRATVSDEFGMNYQYFSFGKNYNREDWQNFIFEYQHNFKKTTLLGRVTHSDRGFDKGQLYEMDIYPIITENLYFFGSLGVSSGSLFPDVKASTSVFYGFIDGFEGETGAKLLNINGKNYFTGILGLTHYVGKFYLNLRAAVGPRRMERTIQNYQFNTRYYYSGSDNYVFVRLSRGISPDESPLFVQVQENPGLDAYFVGSGINFQLGPHHILRLDTGLLFEEINSDTNGRQWLLNLGYRFRF</sequence>
<feature type="chain" id="PRO_5046630324" evidence="1">
    <location>
        <begin position="18"/>
        <end position="412"/>
    </location>
</feature>
<dbReference type="Pfam" id="PF19413">
    <property type="entry name" value="YaiO"/>
    <property type="match status" value="1"/>
</dbReference>
<reference evidence="3 4" key="1">
    <citation type="submission" date="2024-01" db="EMBL/GenBank/DDBJ databases">
        <title>The strains designed SYSU M86414 and SYSU M84420 isolated from the marine sediment in San Sha City (Hainan Province, China).</title>
        <authorList>
            <person name="Guo D."/>
        </authorList>
    </citation>
    <scope>NUCLEOTIDE SEQUENCE [LARGE SCALE GENOMIC DNA]</scope>
    <source>
        <strain evidence="3 4">SYSU M84420</strain>
    </source>
</reference>
<dbReference type="NCBIfam" id="TIGR04390">
    <property type="entry name" value="OMP_YaiO_dom"/>
    <property type="match status" value="1"/>
</dbReference>
<dbReference type="SUPFAM" id="SSF48452">
    <property type="entry name" value="TPR-like"/>
    <property type="match status" value="1"/>
</dbReference>
<evidence type="ECO:0000313" key="3">
    <source>
        <dbReference type="EMBL" id="MEC4266961.1"/>
    </source>
</evidence>
<evidence type="ECO:0000259" key="2">
    <source>
        <dbReference type="Pfam" id="PF19413"/>
    </source>
</evidence>
<dbReference type="SMART" id="SM00028">
    <property type="entry name" value="TPR"/>
    <property type="match status" value="2"/>
</dbReference>
<evidence type="ECO:0000313" key="4">
    <source>
        <dbReference type="Proteomes" id="UP001355298"/>
    </source>
</evidence>
<dbReference type="RefSeq" id="WP_326280393.1">
    <property type="nucleotide sequence ID" value="NZ_JAYKYV010000028.1"/>
</dbReference>
<gene>
    <name evidence="3" type="ORF">VOP03_16535</name>
</gene>
<dbReference type="EMBL" id="JAYMGW010000028">
    <property type="protein sequence ID" value="MEC4266961.1"/>
    <property type="molecule type" value="Genomic_DNA"/>
</dbReference>
<name>A0ABU6IV51_9FLAO</name>
<dbReference type="InterPro" id="IPR011990">
    <property type="entry name" value="TPR-like_helical_dom_sf"/>
</dbReference>
<evidence type="ECO:0000256" key="1">
    <source>
        <dbReference type="SAM" id="SignalP"/>
    </source>
</evidence>
<organism evidence="3 4">
    <name type="scientific">Flagellimonas halotolerans</name>
    <dbReference type="NCBI Taxonomy" id="3112164"/>
    <lineage>
        <taxon>Bacteria</taxon>
        <taxon>Pseudomonadati</taxon>
        <taxon>Bacteroidota</taxon>
        <taxon>Flavobacteriia</taxon>
        <taxon>Flavobacteriales</taxon>
        <taxon>Flavobacteriaceae</taxon>
        <taxon>Flagellimonas</taxon>
    </lineage>
</organism>
<feature type="domain" description="YaiO beta-barrel" evidence="2">
    <location>
        <begin position="178"/>
        <end position="350"/>
    </location>
</feature>
<feature type="signal peptide" evidence="1">
    <location>
        <begin position="1"/>
        <end position="17"/>
    </location>
</feature>
<dbReference type="Proteomes" id="UP001355298">
    <property type="component" value="Unassembled WGS sequence"/>
</dbReference>
<comment type="caution">
    <text evidence="3">The sequence shown here is derived from an EMBL/GenBank/DDBJ whole genome shotgun (WGS) entry which is preliminary data.</text>
</comment>
<protein>
    <submittedName>
        <fullName evidence="3">YaiO family outer membrane beta-barrel protein</fullName>
    </submittedName>
</protein>
<dbReference type="InterPro" id="IPR019734">
    <property type="entry name" value="TPR_rpt"/>
</dbReference>